<keyword evidence="2 4" id="KW-0378">Hydrolase</keyword>
<dbReference type="InterPro" id="IPR013320">
    <property type="entry name" value="ConA-like_dom_sf"/>
</dbReference>
<dbReference type="InterPro" id="IPR023296">
    <property type="entry name" value="Glyco_hydro_beta-prop_sf"/>
</dbReference>
<feature type="signal peptide" evidence="5">
    <location>
        <begin position="1"/>
        <end position="24"/>
    </location>
</feature>
<comment type="caution">
    <text evidence="9">The sequence shown here is derived from an EMBL/GenBank/DDBJ whole genome shotgun (WGS) entry which is preliminary data.</text>
</comment>
<keyword evidence="3 4" id="KW-0326">Glycosidase</keyword>
<evidence type="ECO:0000313" key="9">
    <source>
        <dbReference type="EMBL" id="PVX54779.1"/>
    </source>
</evidence>
<dbReference type="SUPFAM" id="SSF75005">
    <property type="entry name" value="Arabinanase/levansucrase/invertase"/>
    <property type="match status" value="1"/>
</dbReference>
<dbReference type="Pfam" id="PF08244">
    <property type="entry name" value="Glyco_hydro_32C"/>
    <property type="match status" value="1"/>
</dbReference>
<feature type="domain" description="Glycosyl hydrolase family 32 N-terminal" evidence="6">
    <location>
        <begin position="147"/>
        <end position="432"/>
    </location>
</feature>
<dbReference type="GO" id="GO:0005737">
    <property type="term" value="C:cytoplasm"/>
    <property type="evidence" value="ECO:0007669"/>
    <property type="project" value="TreeGrafter"/>
</dbReference>
<feature type="domain" description="Glycosyl hydrolase family 32 C-terminal" evidence="7">
    <location>
        <begin position="469"/>
        <end position="569"/>
    </location>
</feature>
<dbReference type="GO" id="GO:0005987">
    <property type="term" value="P:sucrose catabolic process"/>
    <property type="evidence" value="ECO:0007669"/>
    <property type="project" value="TreeGrafter"/>
</dbReference>
<evidence type="ECO:0000259" key="8">
    <source>
        <dbReference type="Pfam" id="PF16352"/>
    </source>
</evidence>
<dbReference type="Proteomes" id="UP000245870">
    <property type="component" value="Unassembled WGS sequence"/>
</dbReference>
<evidence type="ECO:0000256" key="2">
    <source>
        <dbReference type="ARBA" id="ARBA00022801"/>
    </source>
</evidence>
<dbReference type="InterPro" id="IPR013189">
    <property type="entry name" value="Glyco_hydro_32_C"/>
</dbReference>
<sequence>MMFSTLKTTIATMTLICLCVIANAQPFETMFLGSTHAMLRVSATAKYLLLPVEESQENAHLRLIKGDRVVREFNCKLAVSKVDYVVPLPLDILGSSQGILDISFPDKNARTEMGNDIPINEYVCWKQVRYTDTFDTTNRERHRPRYHHTPLWGWMNDPNGMFYKDGTWHLYFQHNPFGSQWENMTWGHSISRDLVNWTFEGDPVLPDALGTIFSGSAVVDKDNTAGFGAGAIVAMYTSAARSQTQSLAYSVDNGKTFVKYAGNPVLVSNTPDFRDPHVFWNEEIGKWNMILAEGQHMKIYTSHNLKEWTFESDFGEGYGCHGGVWECPDLLNMGDRWLLICNINPGGPFGGSATQYFVGSFDGRKFVCEDTPGEIKWMDWGKDHYATVTFSNAPDGRHVAMPWMSNWQYAGQVPTRQYRSANGLPRDLGLFTYRGESYCSVKPSPEVLRAFRDKPSRKLADACRIDVKLRGNATITLSNAKGECVVMTYDVANETFSMDRSKSGDTAFSADFAVVTNAPTRGRIRQLQIFVDKSSIEVFDADGKMAMSNIVFPSSPYTSLVVNGGKARVYELR</sequence>
<evidence type="ECO:0000259" key="7">
    <source>
        <dbReference type="Pfam" id="PF08244"/>
    </source>
</evidence>
<protein>
    <submittedName>
        <fullName evidence="9">Levanase/fructan beta-fructosidase</fullName>
    </submittedName>
</protein>
<name>A0A2U0UAZ5_9BACT</name>
<dbReference type="PROSITE" id="PS00609">
    <property type="entry name" value="GLYCOSYL_HYDROL_F32"/>
    <property type="match status" value="1"/>
</dbReference>
<dbReference type="InterPro" id="IPR018053">
    <property type="entry name" value="Glyco_hydro_32_AS"/>
</dbReference>
<evidence type="ECO:0000256" key="4">
    <source>
        <dbReference type="RuleBase" id="RU362110"/>
    </source>
</evidence>
<reference evidence="9 10" key="1">
    <citation type="submission" date="2018-05" db="EMBL/GenBank/DDBJ databases">
        <title>Genomic Encyclopedia of Type Strains, Phase IV (KMG-IV): sequencing the most valuable type-strain genomes for metagenomic binning, comparative biology and taxonomic classification.</title>
        <authorList>
            <person name="Goeker M."/>
        </authorList>
    </citation>
    <scope>NUCLEOTIDE SEQUENCE [LARGE SCALE GENOMIC DNA]</scope>
    <source>
        <strain evidence="9 10">DSM 100333</strain>
    </source>
</reference>
<evidence type="ECO:0000256" key="1">
    <source>
        <dbReference type="ARBA" id="ARBA00009902"/>
    </source>
</evidence>
<dbReference type="Pfam" id="PF00251">
    <property type="entry name" value="Glyco_hydro_32N"/>
    <property type="match status" value="1"/>
</dbReference>
<dbReference type="InterPro" id="IPR013148">
    <property type="entry name" value="Glyco_hydro_32_N"/>
</dbReference>
<dbReference type="PANTHER" id="PTHR42800">
    <property type="entry name" value="EXOINULINASE INUD (AFU_ORTHOLOGUE AFUA_5G00480)"/>
    <property type="match status" value="1"/>
</dbReference>
<evidence type="ECO:0000259" key="6">
    <source>
        <dbReference type="Pfam" id="PF00251"/>
    </source>
</evidence>
<dbReference type="AlphaFoldDB" id="A0A2U0UAZ5"/>
<dbReference type="SUPFAM" id="SSF49899">
    <property type="entry name" value="Concanavalin A-like lectins/glucanases"/>
    <property type="match status" value="1"/>
</dbReference>
<dbReference type="InterPro" id="IPR032313">
    <property type="entry name" value="DUF4980"/>
</dbReference>
<proteinExistence type="inferred from homology"/>
<dbReference type="EMBL" id="QENY01000008">
    <property type="protein sequence ID" value="PVX54779.1"/>
    <property type="molecule type" value="Genomic_DNA"/>
</dbReference>
<gene>
    <name evidence="9" type="ORF">C7379_1085</name>
</gene>
<dbReference type="Pfam" id="PF16352">
    <property type="entry name" value="DUF4980"/>
    <property type="match status" value="1"/>
</dbReference>
<feature type="domain" description="DUF4980" evidence="8">
    <location>
        <begin position="33"/>
        <end position="146"/>
    </location>
</feature>
<dbReference type="Gene3D" id="2.60.120.560">
    <property type="entry name" value="Exo-inulinase, domain 1"/>
    <property type="match status" value="1"/>
</dbReference>
<dbReference type="CDD" id="cd18622">
    <property type="entry name" value="GH32_Inu-like"/>
    <property type="match status" value="1"/>
</dbReference>
<evidence type="ECO:0000256" key="5">
    <source>
        <dbReference type="SAM" id="SignalP"/>
    </source>
</evidence>
<accession>A0A2U0UAZ5</accession>
<feature type="chain" id="PRO_5015539608" evidence="5">
    <location>
        <begin position="25"/>
        <end position="573"/>
    </location>
</feature>
<dbReference type="Gene3D" id="2.115.10.20">
    <property type="entry name" value="Glycosyl hydrolase domain, family 43"/>
    <property type="match status" value="1"/>
</dbReference>
<dbReference type="GO" id="GO:0004575">
    <property type="term" value="F:sucrose alpha-glucosidase activity"/>
    <property type="evidence" value="ECO:0007669"/>
    <property type="project" value="TreeGrafter"/>
</dbReference>
<evidence type="ECO:0000313" key="10">
    <source>
        <dbReference type="Proteomes" id="UP000245870"/>
    </source>
</evidence>
<organism evidence="9 10">
    <name type="scientific">Hallella colorans</name>
    <dbReference type="NCBI Taxonomy" id="1703337"/>
    <lineage>
        <taxon>Bacteria</taxon>
        <taxon>Pseudomonadati</taxon>
        <taxon>Bacteroidota</taxon>
        <taxon>Bacteroidia</taxon>
        <taxon>Bacteroidales</taxon>
        <taxon>Prevotellaceae</taxon>
        <taxon>Hallella</taxon>
    </lineage>
</organism>
<dbReference type="PANTHER" id="PTHR42800:SF1">
    <property type="entry name" value="EXOINULINASE INUD (AFU_ORTHOLOGUE AFUA_5G00480)"/>
    <property type="match status" value="1"/>
</dbReference>
<keyword evidence="5" id="KW-0732">Signal</keyword>
<comment type="similarity">
    <text evidence="1 4">Belongs to the glycosyl hydrolase 32 family.</text>
</comment>
<dbReference type="InterPro" id="IPR001362">
    <property type="entry name" value="Glyco_hydro_32"/>
</dbReference>
<keyword evidence="10" id="KW-1185">Reference proteome</keyword>
<dbReference type="SMART" id="SM00640">
    <property type="entry name" value="Glyco_32"/>
    <property type="match status" value="1"/>
</dbReference>
<evidence type="ECO:0000256" key="3">
    <source>
        <dbReference type="ARBA" id="ARBA00023295"/>
    </source>
</evidence>